<evidence type="ECO:0000256" key="6">
    <source>
        <dbReference type="ARBA" id="ARBA00012448"/>
    </source>
</evidence>
<feature type="domain" description="Glycosyl transferase family 51" evidence="31">
    <location>
        <begin position="61"/>
        <end position="235"/>
    </location>
</feature>
<dbReference type="GO" id="GO:0008955">
    <property type="term" value="F:peptidoglycan glycosyltransferase activity"/>
    <property type="evidence" value="ECO:0007669"/>
    <property type="project" value="UniProtKB-EC"/>
</dbReference>
<evidence type="ECO:0000256" key="19">
    <source>
        <dbReference type="ARBA" id="ARBA00022989"/>
    </source>
</evidence>
<evidence type="ECO:0000259" key="30">
    <source>
        <dbReference type="Pfam" id="PF00905"/>
    </source>
</evidence>
<evidence type="ECO:0000256" key="23">
    <source>
        <dbReference type="ARBA" id="ARBA00023316"/>
    </source>
</evidence>
<dbReference type="GO" id="GO:0071555">
    <property type="term" value="P:cell wall organization"/>
    <property type="evidence" value="ECO:0007669"/>
    <property type="project" value="UniProtKB-KW"/>
</dbReference>
<dbReference type="GO" id="GO:0006508">
    <property type="term" value="P:proteolysis"/>
    <property type="evidence" value="ECO:0007669"/>
    <property type="project" value="UniProtKB-KW"/>
</dbReference>
<keyword evidence="20 29" id="KW-0472">Membrane</keyword>
<dbReference type="Gene3D" id="2.40.50.140">
    <property type="entry name" value="Nucleic acid-binding proteins"/>
    <property type="match status" value="1"/>
</dbReference>
<dbReference type="PANTHER" id="PTHR32282:SF27">
    <property type="entry name" value="PENICILLIN-BINDING PROTEIN 1A"/>
    <property type="match status" value="1"/>
</dbReference>
<dbReference type="Gene3D" id="3.40.710.10">
    <property type="entry name" value="DD-peptidase/beta-lactamase superfamily"/>
    <property type="match status" value="2"/>
</dbReference>
<dbReference type="Pfam" id="PF00905">
    <property type="entry name" value="Transpeptidase"/>
    <property type="match status" value="1"/>
</dbReference>
<keyword evidence="23" id="KW-0961">Cell wall biogenesis/degradation</keyword>
<sequence length="899" mass="98170">MKKLSCAGRIHPLFALLLVLLLALPIGFYGLYLFIAPSLPDIAQLKSAPVAIPLQVYSKDNKLIGEFGEKISRPVTYDEIPPLMVNAFLAAEDSSFFTHNGVSFKGLGRAVTEAMQSGSGQSGGSTITMQVAKNFYLSPERTLKRKLTEIFLARKIEQNLNKQEIFTLYVNKIFLGQHAYGIAAAAKVYYHKPLKDLTIAEMAMIAGLPKAPTKYNPVNDPDRAIERRNWIIGRMLQLGFINQAQYQENINAPLALNYSANTKRLDVDMPYVAEMVRSAMVEEFGEDVLNSGYRVYTTIPSDRQKMAEDAVHKGLEAYDHRHGWRGAESNAKPLADHYVINNMWPVQVTKVSKQSFDAVFSNGLTITVPWSGMSWARKYYSTDRVGGAPSNASEIVHVNDIIRVRPSDLTADQIQQYLNAQNKSSAKTNDPADAADLDDPAPDATKAKTEEPSQPKLDLSKAAWSRINWTLTQIPAAEAQLVSLDPNDGAIQAVVGGYDFAKSNFNRSMQGWRQPGSNIKPFIYSLALERGFTPYSIINDAPLQVGNWRPQNSDGKFMGPITLRRALYLSRNLVSVRLLQAVGINKAVEHLTHFGFMEDKLPKNLALALGAAQALPIQVATGYAAFANGGYRIQPYFIERVESFKGDVLFKADPVRVCRSCDAANNPDQQDLSDASSVQPDASSAAPTVLTSNPDGSINSTDNPASSPATTPLPANYRRAERVLTAKTAYDMASILRDVIQHGTGYAAMKLGRNDIGGKTGTTNDAKDAWFSGFNPTLVAVAWVGFDQPRTLGRKEFGGVAALPIWSEYMAKALANTPESWIDKDPGNPNSSNASGAIKPRKKKVIDTESDSTTDSTSTTSDSIADLVESKTAESTAPKHTPQPSSTKVSPSTPLESPF</sequence>
<evidence type="ECO:0000256" key="28">
    <source>
        <dbReference type="SAM" id="MobiDB-lite"/>
    </source>
</evidence>
<name>A0A345P3S3_9GAMM</name>
<feature type="region of interest" description="Disordered" evidence="28">
    <location>
        <begin position="820"/>
        <end position="899"/>
    </location>
</feature>
<dbReference type="NCBIfam" id="TIGR02074">
    <property type="entry name" value="PBP_1a_fam"/>
    <property type="match status" value="1"/>
</dbReference>
<dbReference type="AlphaFoldDB" id="A0A345P3S3"/>
<feature type="domain" description="Penicillin-binding protein transpeptidase" evidence="30">
    <location>
        <begin position="482"/>
        <end position="651"/>
    </location>
</feature>
<dbReference type="InterPro" id="IPR001264">
    <property type="entry name" value="Glyco_trans_51"/>
</dbReference>
<dbReference type="EMBL" id="CP031222">
    <property type="protein sequence ID" value="AXI01932.1"/>
    <property type="molecule type" value="Genomic_DNA"/>
</dbReference>
<evidence type="ECO:0000256" key="25">
    <source>
        <dbReference type="ARBA" id="ARBA00044770"/>
    </source>
</evidence>
<dbReference type="KEGG" id="mbah:HYN46_03010"/>
<dbReference type="PANTHER" id="PTHR32282">
    <property type="entry name" value="BINDING PROTEIN TRANSPEPTIDASE, PUTATIVE-RELATED"/>
    <property type="match status" value="1"/>
</dbReference>
<keyword evidence="14 29" id="KW-0812">Transmembrane</keyword>
<evidence type="ECO:0000256" key="17">
    <source>
        <dbReference type="ARBA" id="ARBA00022968"/>
    </source>
</evidence>
<evidence type="ECO:0000256" key="16">
    <source>
        <dbReference type="ARBA" id="ARBA00022960"/>
    </source>
</evidence>
<dbReference type="GO" id="GO:0008658">
    <property type="term" value="F:penicillin binding"/>
    <property type="evidence" value="ECO:0007669"/>
    <property type="project" value="InterPro"/>
</dbReference>
<keyword evidence="18" id="KW-0573">Peptidoglycan synthesis</keyword>
<dbReference type="Pfam" id="PF17092">
    <property type="entry name" value="PCB_OB"/>
    <property type="match status" value="1"/>
</dbReference>
<dbReference type="EC" id="3.4.16.4" evidence="6"/>
<evidence type="ECO:0000256" key="10">
    <source>
        <dbReference type="ARBA" id="ARBA00022645"/>
    </source>
</evidence>
<evidence type="ECO:0000259" key="31">
    <source>
        <dbReference type="Pfam" id="PF00912"/>
    </source>
</evidence>
<dbReference type="RefSeq" id="WP_114898042.1">
    <property type="nucleotide sequence ID" value="NZ_CP031222.1"/>
</dbReference>
<evidence type="ECO:0000256" key="7">
    <source>
        <dbReference type="ARBA" id="ARBA00018638"/>
    </source>
</evidence>
<feature type="compositionally biased region" description="Low complexity" evidence="28">
    <location>
        <begin position="851"/>
        <end position="863"/>
    </location>
</feature>
<keyword evidence="17" id="KW-0735">Signal-anchor</keyword>
<proteinExistence type="inferred from homology"/>
<dbReference type="GO" id="GO:0046677">
    <property type="term" value="P:response to antibiotic"/>
    <property type="evidence" value="ECO:0007669"/>
    <property type="project" value="UniProtKB-KW"/>
</dbReference>
<evidence type="ECO:0000256" key="12">
    <source>
        <dbReference type="ARBA" id="ARBA00022676"/>
    </source>
</evidence>
<dbReference type="GO" id="GO:0009252">
    <property type="term" value="P:peptidoglycan biosynthetic process"/>
    <property type="evidence" value="ECO:0007669"/>
    <property type="project" value="UniProtKB-UniPathway"/>
</dbReference>
<comment type="function">
    <text evidence="1">Cell wall formation. Synthesis of cross-linked peptidoglycan from the lipid intermediates. The enzyme has a penicillin-insensitive transglycosylase N-terminal domain (formation of linear glycan strands) and a penicillin-sensitive transpeptidase C-terminal domain (cross-linking of the peptide subunits).</text>
</comment>
<evidence type="ECO:0000256" key="24">
    <source>
        <dbReference type="ARBA" id="ARBA00034000"/>
    </source>
</evidence>
<comment type="subcellular location">
    <subcellularLocation>
        <location evidence="2">Cell inner membrane</location>
        <topology evidence="2">Single-pass type II membrane protein</topology>
    </subcellularLocation>
</comment>
<evidence type="ECO:0000256" key="11">
    <source>
        <dbReference type="ARBA" id="ARBA00022670"/>
    </source>
</evidence>
<gene>
    <name evidence="33" type="ORF">HYN46_03010</name>
</gene>
<feature type="region of interest" description="Disordered" evidence="28">
    <location>
        <begin position="664"/>
        <end position="716"/>
    </location>
</feature>
<keyword evidence="13" id="KW-0808">Transferase</keyword>
<evidence type="ECO:0000256" key="13">
    <source>
        <dbReference type="ARBA" id="ARBA00022679"/>
    </source>
</evidence>
<dbReference type="OrthoDB" id="9766909at2"/>
<organism evidence="33 34">
    <name type="scientific">Aquirhabdus parva</name>
    <dbReference type="NCBI Taxonomy" id="2283318"/>
    <lineage>
        <taxon>Bacteria</taxon>
        <taxon>Pseudomonadati</taxon>
        <taxon>Pseudomonadota</taxon>
        <taxon>Gammaproteobacteria</taxon>
        <taxon>Moraxellales</taxon>
        <taxon>Moraxellaceae</taxon>
        <taxon>Aquirhabdus</taxon>
    </lineage>
</organism>
<feature type="compositionally biased region" description="Polar residues" evidence="28">
    <location>
        <begin position="882"/>
        <end position="899"/>
    </location>
</feature>
<evidence type="ECO:0000256" key="18">
    <source>
        <dbReference type="ARBA" id="ARBA00022984"/>
    </source>
</evidence>
<dbReference type="GO" id="GO:0005886">
    <property type="term" value="C:plasma membrane"/>
    <property type="evidence" value="ECO:0007669"/>
    <property type="project" value="UniProtKB-SubCell"/>
</dbReference>
<comment type="pathway">
    <text evidence="27">Glycan biosynthesis.</text>
</comment>
<evidence type="ECO:0000256" key="3">
    <source>
        <dbReference type="ARBA" id="ARBA00004752"/>
    </source>
</evidence>
<dbReference type="Pfam" id="PF00912">
    <property type="entry name" value="Transgly"/>
    <property type="match status" value="1"/>
</dbReference>
<dbReference type="UniPathway" id="UPA00219"/>
<dbReference type="InterPro" id="IPR050396">
    <property type="entry name" value="Glycosyltr_51/Transpeptidase"/>
</dbReference>
<evidence type="ECO:0000313" key="34">
    <source>
        <dbReference type="Proteomes" id="UP000253940"/>
    </source>
</evidence>
<comment type="similarity">
    <text evidence="5">In the N-terminal section; belongs to the glycosyltransferase 51 family.</text>
</comment>
<dbReference type="InterPro" id="IPR036950">
    <property type="entry name" value="PBP_transglycosylase"/>
</dbReference>
<protein>
    <recommendedName>
        <fullName evidence="7">Penicillin-binding protein 1A</fullName>
        <ecNumber evidence="25">2.4.99.28</ecNumber>
        <ecNumber evidence="6">3.4.16.4</ecNumber>
    </recommendedName>
</protein>
<keyword evidence="8" id="KW-1003">Cell membrane</keyword>
<dbReference type="InterPro" id="IPR001460">
    <property type="entry name" value="PCN-bd_Tpept"/>
</dbReference>
<evidence type="ECO:0000256" key="9">
    <source>
        <dbReference type="ARBA" id="ARBA00022519"/>
    </source>
</evidence>
<dbReference type="GO" id="GO:0008360">
    <property type="term" value="P:regulation of cell shape"/>
    <property type="evidence" value="ECO:0007669"/>
    <property type="project" value="UniProtKB-KW"/>
</dbReference>
<keyword evidence="22" id="KW-0511">Multifunctional enzyme</keyword>
<feature type="domain" description="Penicillin-binding protein OB-like" evidence="32">
    <location>
        <begin position="323"/>
        <end position="476"/>
    </location>
</feature>
<feature type="compositionally biased region" description="Low complexity" evidence="28">
    <location>
        <begin position="704"/>
        <end position="715"/>
    </location>
</feature>
<evidence type="ECO:0000256" key="21">
    <source>
        <dbReference type="ARBA" id="ARBA00023251"/>
    </source>
</evidence>
<keyword evidence="19 29" id="KW-1133">Transmembrane helix</keyword>
<evidence type="ECO:0000256" key="2">
    <source>
        <dbReference type="ARBA" id="ARBA00004249"/>
    </source>
</evidence>
<comment type="catalytic activity">
    <reaction evidence="26">
        <text>[GlcNAc-(1-&gt;4)-Mur2Ac(oyl-L-Ala-gamma-D-Glu-L-Lys-D-Ala-D-Ala)](n)-di-trans,octa-cis-undecaprenyl diphosphate + beta-D-GlcNAc-(1-&gt;4)-Mur2Ac(oyl-L-Ala-gamma-D-Glu-L-Lys-D-Ala-D-Ala)-di-trans,octa-cis-undecaprenyl diphosphate = [GlcNAc-(1-&gt;4)-Mur2Ac(oyl-L-Ala-gamma-D-Glu-L-Lys-D-Ala-D-Ala)](n+1)-di-trans,octa-cis-undecaprenyl diphosphate + di-trans,octa-cis-undecaprenyl diphosphate + H(+)</text>
        <dbReference type="Rhea" id="RHEA:23708"/>
        <dbReference type="Rhea" id="RHEA-COMP:9602"/>
        <dbReference type="Rhea" id="RHEA-COMP:9603"/>
        <dbReference type="ChEBI" id="CHEBI:15378"/>
        <dbReference type="ChEBI" id="CHEBI:58405"/>
        <dbReference type="ChEBI" id="CHEBI:60033"/>
        <dbReference type="ChEBI" id="CHEBI:78435"/>
        <dbReference type="EC" id="2.4.99.28"/>
    </reaction>
</comment>
<evidence type="ECO:0000256" key="22">
    <source>
        <dbReference type="ARBA" id="ARBA00023268"/>
    </source>
</evidence>
<dbReference type="InterPro" id="IPR031376">
    <property type="entry name" value="PCB_OB"/>
</dbReference>
<comment type="similarity">
    <text evidence="4">In the C-terminal section; belongs to the transpeptidase family.</text>
</comment>
<evidence type="ECO:0000259" key="32">
    <source>
        <dbReference type="Pfam" id="PF17092"/>
    </source>
</evidence>
<dbReference type="GO" id="GO:0009002">
    <property type="term" value="F:serine-type D-Ala-D-Ala carboxypeptidase activity"/>
    <property type="evidence" value="ECO:0007669"/>
    <property type="project" value="UniProtKB-EC"/>
</dbReference>
<keyword evidence="9" id="KW-0997">Cell inner membrane</keyword>
<evidence type="ECO:0000256" key="27">
    <source>
        <dbReference type="ARBA" id="ARBA00060592"/>
    </source>
</evidence>
<dbReference type="InterPro" id="IPR023346">
    <property type="entry name" value="Lysozyme-like_dom_sf"/>
</dbReference>
<dbReference type="Proteomes" id="UP000253940">
    <property type="component" value="Chromosome"/>
</dbReference>
<dbReference type="SUPFAM" id="SSF53955">
    <property type="entry name" value="Lysozyme-like"/>
    <property type="match status" value="1"/>
</dbReference>
<keyword evidence="15" id="KW-0378">Hydrolase</keyword>
<evidence type="ECO:0000256" key="1">
    <source>
        <dbReference type="ARBA" id="ARBA00002624"/>
    </source>
</evidence>
<keyword evidence="12" id="KW-0328">Glycosyltransferase</keyword>
<comment type="catalytic activity">
    <reaction evidence="24">
        <text>Preferential cleavage: (Ac)2-L-Lys-D-Ala-|-D-Ala. Also transpeptidation of peptidyl-alanyl moieties that are N-acyl substituents of D-alanine.</text>
        <dbReference type="EC" id="3.4.16.4"/>
    </reaction>
</comment>
<evidence type="ECO:0000256" key="14">
    <source>
        <dbReference type="ARBA" id="ARBA00022692"/>
    </source>
</evidence>
<evidence type="ECO:0000256" key="15">
    <source>
        <dbReference type="ARBA" id="ARBA00022801"/>
    </source>
</evidence>
<evidence type="ECO:0000256" key="26">
    <source>
        <dbReference type="ARBA" id="ARBA00049902"/>
    </source>
</evidence>
<feature type="compositionally biased region" description="Polar residues" evidence="28">
    <location>
        <begin position="666"/>
        <end position="703"/>
    </location>
</feature>
<evidence type="ECO:0000313" key="33">
    <source>
        <dbReference type="EMBL" id="AXI01932.1"/>
    </source>
</evidence>
<dbReference type="FunFam" id="1.10.3810.10:FF:000003">
    <property type="entry name" value="Penicillin-binding protein 1a"/>
    <property type="match status" value="1"/>
</dbReference>
<evidence type="ECO:0000256" key="8">
    <source>
        <dbReference type="ARBA" id="ARBA00022475"/>
    </source>
</evidence>
<evidence type="ECO:0000256" key="4">
    <source>
        <dbReference type="ARBA" id="ARBA00007090"/>
    </source>
</evidence>
<dbReference type="GO" id="GO:0030288">
    <property type="term" value="C:outer membrane-bounded periplasmic space"/>
    <property type="evidence" value="ECO:0007669"/>
    <property type="project" value="TreeGrafter"/>
</dbReference>
<evidence type="ECO:0000256" key="5">
    <source>
        <dbReference type="ARBA" id="ARBA00007739"/>
    </source>
</evidence>
<keyword evidence="16" id="KW-0133">Cell shape</keyword>
<evidence type="ECO:0000256" key="20">
    <source>
        <dbReference type="ARBA" id="ARBA00023136"/>
    </source>
</evidence>
<keyword evidence="10" id="KW-0121">Carboxypeptidase</keyword>
<keyword evidence="11" id="KW-0645">Protease</keyword>
<evidence type="ECO:0000256" key="29">
    <source>
        <dbReference type="SAM" id="Phobius"/>
    </source>
</evidence>
<feature type="transmembrane region" description="Helical" evidence="29">
    <location>
        <begin position="12"/>
        <end position="35"/>
    </location>
</feature>
<comment type="pathway">
    <text evidence="3">Cell wall biogenesis; peptidoglycan biosynthesis.</text>
</comment>
<keyword evidence="34" id="KW-1185">Reference proteome</keyword>
<keyword evidence="21" id="KW-0046">Antibiotic resistance</keyword>
<dbReference type="InterPro" id="IPR012340">
    <property type="entry name" value="NA-bd_OB-fold"/>
</dbReference>
<dbReference type="EC" id="2.4.99.28" evidence="25"/>
<reference evidence="33 34" key="1">
    <citation type="submission" date="2018-07" db="EMBL/GenBank/DDBJ databases">
        <title>Genome sequencing of Moraxellaceae gen. HYN0046.</title>
        <authorList>
            <person name="Kim M."/>
            <person name="Yi H."/>
        </authorList>
    </citation>
    <scope>NUCLEOTIDE SEQUENCE [LARGE SCALE GENOMIC DNA]</scope>
    <source>
        <strain evidence="33 34">HYN0046</strain>
    </source>
</reference>
<dbReference type="InterPro" id="IPR012338">
    <property type="entry name" value="Beta-lactam/transpept-like"/>
</dbReference>
<accession>A0A345P3S3</accession>
<feature type="region of interest" description="Disordered" evidence="28">
    <location>
        <begin position="420"/>
        <end position="457"/>
    </location>
</feature>
<dbReference type="Gene3D" id="1.10.3810.10">
    <property type="entry name" value="Biosynthetic peptidoglycan transglycosylase-like"/>
    <property type="match status" value="1"/>
</dbReference>
<dbReference type="SUPFAM" id="SSF56601">
    <property type="entry name" value="beta-lactamase/transpeptidase-like"/>
    <property type="match status" value="1"/>
</dbReference>